<dbReference type="Pfam" id="PF00535">
    <property type="entry name" value="Glycos_transf_2"/>
    <property type="match status" value="1"/>
</dbReference>
<dbReference type="EMBL" id="JAMZEG020000001">
    <property type="protein sequence ID" value="MDE8601622.1"/>
    <property type="molecule type" value="Genomic_DNA"/>
</dbReference>
<dbReference type="InterPro" id="IPR001173">
    <property type="entry name" value="Glyco_trans_2-like"/>
</dbReference>
<dbReference type="Proteomes" id="UP001139522">
    <property type="component" value="Unassembled WGS sequence"/>
</dbReference>
<proteinExistence type="predicted"/>
<protein>
    <submittedName>
        <fullName evidence="2">Glycosyltransferase family 2 protein</fullName>
    </submittedName>
</protein>
<evidence type="ECO:0000313" key="2">
    <source>
        <dbReference type="EMBL" id="MDE8601622.1"/>
    </source>
</evidence>
<feature type="domain" description="Glycosyltransferase 2-like" evidence="1">
    <location>
        <begin position="7"/>
        <end position="136"/>
    </location>
</feature>
<sequence length="322" mass="37598">MSKPVLSFCIPTFNMILYIPELLESIESEVISFPDQLFEICISDNCSTDNTLFFFRNYVSPFENLSIVYFRSESNLGADRNFLKAVSISSGKYCWLLGADDRLKKGALTLLLSKVLNRNCDIFLGDRENIDLYGNSISFEFWSSNQQIISKNELPRYIDSIKSIGGLFSYLSCILFKRESWDLSIQSLDFDRFLCSNYIHTLILLNIIKKDKAMHYFHNTIVQARRGNDSFLDKGYLNRIKIDYGYIDIVYYLFPEDIVLSKSIKSLLKRERNIFHFLKSACLSGKSETYEFMKQNSLLTRYIIKVFPVFFIRILLKIYHKG</sequence>
<organism evidence="2 3">
    <name type="scientific">Marinomonas maritima</name>
    <dbReference type="NCBI Taxonomy" id="2940935"/>
    <lineage>
        <taxon>Bacteria</taxon>
        <taxon>Pseudomonadati</taxon>
        <taxon>Pseudomonadota</taxon>
        <taxon>Gammaproteobacteria</taxon>
        <taxon>Oceanospirillales</taxon>
        <taxon>Oceanospirillaceae</taxon>
        <taxon>Marinomonas</taxon>
    </lineage>
</organism>
<dbReference type="PANTHER" id="PTHR22916">
    <property type="entry name" value="GLYCOSYLTRANSFERASE"/>
    <property type="match status" value="1"/>
</dbReference>
<dbReference type="PANTHER" id="PTHR22916:SF3">
    <property type="entry name" value="UDP-GLCNAC:BETAGAL BETA-1,3-N-ACETYLGLUCOSAMINYLTRANSFERASE-LIKE PROTEIN 1"/>
    <property type="match status" value="1"/>
</dbReference>
<evidence type="ECO:0000259" key="1">
    <source>
        <dbReference type="Pfam" id="PF00535"/>
    </source>
</evidence>
<evidence type="ECO:0000313" key="3">
    <source>
        <dbReference type="Proteomes" id="UP001139522"/>
    </source>
</evidence>
<reference evidence="2" key="1">
    <citation type="submission" date="2023-01" db="EMBL/GenBank/DDBJ databases">
        <title>Psychroserpens sp. MSW6 and Marinomonas sp. RSW2, isolated from seawater.</title>
        <authorList>
            <person name="Kristyanto S."/>
            <person name="Jung J."/>
            <person name="Kim J.M."/>
            <person name="Jeon C.O."/>
        </authorList>
    </citation>
    <scope>NUCLEOTIDE SEQUENCE</scope>
    <source>
        <strain evidence="2">RSW2</strain>
    </source>
</reference>
<dbReference type="InterPro" id="IPR029044">
    <property type="entry name" value="Nucleotide-diphossugar_trans"/>
</dbReference>
<dbReference type="RefSeq" id="WP_255893810.1">
    <property type="nucleotide sequence ID" value="NZ_JAMZEG020000001.1"/>
</dbReference>
<gene>
    <name evidence="2" type="ORF">M3I01_001595</name>
</gene>
<dbReference type="Gene3D" id="3.90.550.10">
    <property type="entry name" value="Spore Coat Polysaccharide Biosynthesis Protein SpsA, Chain A"/>
    <property type="match status" value="1"/>
</dbReference>
<comment type="caution">
    <text evidence="2">The sequence shown here is derived from an EMBL/GenBank/DDBJ whole genome shotgun (WGS) entry which is preliminary data.</text>
</comment>
<dbReference type="SUPFAM" id="SSF53448">
    <property type="entry name" value="Nucleotide-diphospho-sugar transferases"/>
    <property type="match status" value="1"/>
</dbReference>
<accession>A0ABT5WA81</accession>
<name>A0ABT5WA81_9GAMM</name>
<keyword evidence="3" id="KW-1185">Reference proteome</keyword>
<dbReference type="CDD" id="cd00761">
    <property type="entry name" value="Glyco_tranf_GTA_type"/>
    <property type="match status" value="1"/>
</dbReference>